<protein>
    <submittedName>
        <fullName evidence="3">Heterokaryon incompatibility protein-domain-containing protein</fullName>
    </submittedName>
</protein>
<evidence type="ECO:0000256" key="1">
    <source>
        <dbReference type="SAM" id="MobiDB-lite"/>
    </source>
</evidence>
<name>A0AA40CV63_9PEZI</name>
<feature type="region of interest" description="Disordered" evidence="1">
    <location>
        <begin position="1"/>
        <end position="20"/>
    </location>
</feature>
<dbReference type="Pfam" id="PF06985">
    <property type="entry name" value="HET"/>
    <property type="match status" value="1"/>
</dbReference>
<dbReference type="EMBL" id="JAULSV010000002">
    <property type="protein sequence ID" value="KAK0652670.1"/>
    <property type="molecule type" value="Genomic_DNA"/>
</dbReference>
<evidence type="ECO:0000313" key="3">
    <source>
        <dbReference type="EMBL" id="KAK0652670.1"/>
    </source>
</evidence>
<keyword evidence="4" id="KW-1185">Reference proteome</keyword>
<dbReference type="PANTHER" id="PTHR33112">
    <property type="entry name" value="DOMAIN PROTEIN, PUTATIVE-RELATED"/>
    <property type="match status" value="1"/>
</dbReference>
<dbReference type="AlphaFoldDB" id="A0AA40CV63"/>
<dbReference type="Proteomes" id="UP001174936">
    <property type="component" value="Unassembled WGS sequence"/>
</dbReference>
<evidence type="ECO:0000313" key="4">
    <source>
        <dbReference type="Proteomes" id="UP001174936"/>
    </source>
</evidence>
<proteinExistence type="predicted"/>
<evidence type="ECO:0000259" key="2">
    <source>
        <dbReference type="Pfam" id="PF06985"/>
    </source>
</evidence>
<accession>A0AA40CV63</accession>
<feature type="region of interest" description="Disordered" evidence="1">
    <location>
        <begin position="445"/>
        <end position="466"/>
    </location>
</feature>
<feature type="domain" description="Heterokaryon incompatibility" evidence="2">
    <location>
        <begin position="266"/>
        <end position="416"/>
    </location>
</feature>
<organism evidence="3 4">
    <name type="scientific">Cercophora newfieldiana</name>
    <dbReference type="NCBI Taxonomy" id="92897"/>
    <lineage>
        <taxon>Eukaryota</taxon>
        <taxon>Fungi</taxon>
        <taxon>Dikarya</taxon>
        <taxon>Ascomycota</taxon>
        <taxon>Pezizomycotina</taxon>
        <taxon>Sordariomycetes</taxon>
        <taxon>Sordariomycetidae</taxon>
        <taxon>Sordariales</taxon>
        <taxon>Lasiosphaeriaceae</taxon>
        <taxon>Cercophora</taxon>
    </lineage>
</organism>
<gene>
    <name evidence="3" type="ORF">B0T16DRAFT_455016</name>
</gene>
<dbReference type="InterPro" id="IPR010730">
    <property type="entry name" value="HET"/>
</dbReference>
<reference evidence="3" key="1">
    <citation type="submission" date="2023-06" db="EMBL/GenBank/DDBJ databases">
        <title>Genome-scale phylogeny and comparative genomics of the fungal order Sordariales.</title>
        <authorList>
            <consortium name="Lawrence Berkeley National Laboratory"/>
            <person name="Hensen N."/>
            <person name="Bonometti L."/>
            <person name="Westerberg I."/>
            <person name="Brannstrom I.O."/>
            <person name="Guillou S."/>
            <person name="Cros-Aarteil S."/>
            <person name="Calhoun S."/>
            <person name="Haridas S."/>
            <person name="Kuo A."/>
            <person name="Mondo S."/>
            <person name="Pangilinan J."/>
            <person name="Riley R."/>
            <person name="Labutti K."/>
            <person name="Andreopoulos B."/>
            <person name="Lipzen A."/>
            <person name="Chen C."/>
            <person name="Yanf M."/>
            <person name="Daum C."/>
            <person name="Ng V."/>
            <person name="Clum A."/>
            <person name="Steindorff A."/>
            <person name="Ohm R."/>
            <person name="Martin F."/>
            <person name="Silar P."/>
            <person name="Natvig D."/>
            <person name="Lalanne C."/>
            <person name="Gautier V."/>
            <person name="Ament-Velasquez S.L."/>
            <person name="Kruys A."/>
            <person name="Hutchinson M.I."/>
            <person name="Powell A.J."/>
            <person name="Barry K."/>
            <person name="Miller A.N."/>
            <person name="Grigoriev I.V."/>
            <person name="Debuchy R."/>
            <person name="Gladieux P."/>
            <person name="Thoren M.H."/>
            <person name="Johannesson H."/>
        </authorList>
    </citation>
    <scope>NUCLEOTIDE SEQUENCE</scope>
    <source>
        <strain evidence="3">SMH2532-1</strain>
    </source>
</reference>
<comment type="caution">
    <text evidence="3">The sequence shown here is derived from an EMBL/GenBank/DDBJ whole genome shotgun (WGS) entry which is preliminary data.</text>
</comment>
<sequence length="802" mass="90057">MVSDSESWESDDSVDPREAKELQLRLRAAVHPLPSRPAPDIARPGDKLCKACSKLKLKPESFIVRPGDPEWGQPTQPHDPNIPLGLVSEVASRTDCPLCRLVLVALGGKKGVPTHDDFTGEALRVDLSWSTDGPTPDPDSPWHKFAEVRVLCPYARTESGGFPRSVGLTLNFFPEITLLADDAPKDENGNPASVNYFPRAIRPDAIDFAIVRRWLALCSLNHGTACRKNIALKELNRSHPTLEIDNFRCVDVEENCLVVPPTRCRYAALSYVWGVPGLFTTLKANVNELETPGAFDKPEYRDLIPPTIRDAMRVAREIKMRYLWVDSLCIVQDEHKDEKTKHILLMDVVYSAADLVIIAAGSAHANAGIAGIDPGSRGFQQPIEQVAPGLRLGFKARWQDGIGASKYYTRGWTFQESTFATRSLVFIDGKVVFRCQGTDVWEEHLPETPGQIRGQEGGSRGAYSGDDIGETEGMIQTYSERELTYPTDIYNAFAGVSRQLVYRLDTDLCHGIPTAYFDWFLLWFPMKDQTRRGDPHPIAPSWSWAGWDGASFPRIWDWYNRSIRRIRKAIRKRTWIIWYHRVSPSSPESVLLVRRRIDSEARFKPTRNFYGARIQEARFPGLDCSRVEPTQNITLADAPHYVEDIITQNNQGSGLLQFWTVSVVLRLGEPVSPGKDSGPVHSRHRLGIFGRSGRELGTLEVQPSWWEANSTGIRPGEDEREFILLCEGRDERAEGGRIDEEEGWRYKVMLLDWLGKDRVRSAHGSIEGGLMYAERVAIGSIGKGDLTEGFGEGPVWKEIILG</sequence>
<dbReference type="PANTHER" id="PTHR33112:SF12">
    <property type="entry name" value="HETEROKARYON INCOMPATIBILITY DOMAIN-CONTAINING PROTEIN"/>
    <property type="match status" value="1"/>
</dbReference>
<feature type="compositionally biased region" description="Acidic residues" evidence="1">
    <location>
        <begin position="1"/>
        <end position="13"/>
    </location>
</feature>